<protein>
    <recommendedName>
        <fullName evidence="3">DUF3119 family protein</fullName>
    </recommendedName>
</protein>
<dbReference type="AlphaFoldDB" id="A0AAW1T795"/>
<organism evidence="1 2">
    <name type="scientific">Apatococcus fuscideae</name>
    <dbReference type="NCBI Taxonomy" id="2026836"/>
    <lineage>
        <taxon>Eukaryota</taxon>
        <taxon>Viridiplantae</taxon>
        <taxon>Chlorophyta</taxon>
        <taxon>core chlorophytes</taxon>
        <taxon>Trebouxiophyceae</taxon>
        <taxon>Chlorellales</taxon>
        <taxon>Chlorellaceae</taxon>
        <taxon>Apatococcus</taxon>
    </lineage>
</organism>
<accession>A0AAW1T795</accession>
<name>A0AAW1T795_9CHLO</name>
<dbReference type="Proteomes" id="UP001485043">
    <property type="component" value="Unassembled WGS sequence"/>
</dbReference>
<keyword evidence="2" id="KW-1185">Reference proteome</keyword>
<dbReference type="Pfam" id="PF11317">
    <property type="entry name" value="DUF3119"/>
    <property type="match status" value="1"/>
</dbReference>
<evidence type="ECO:0000313" key="1">
    <source>
        <dbReference type="EMBL" id="KAK9865632.1"/>
    </source>
</evidence>
<dbReference type="EMBL" id="JALJOV010000231">
    <property type="protein sequence ID" value="KAK9865632.1"/>
    <property type="molecule type" value="Genomic_DNA"/>
</dbReference>
<dbReference type="InterPro" id="IPR021467">
    <property type="entry name" value="DUF3119"/>
</dbReference>
<comment type="caution">
    <text evidence="1">The sequence shown here is derived from an EMBL/GenBank/DDBJ whole genome shotgun (WGS) entry which is preliminary data.</text>
</comment>
<proteinExistence type="predicted"/>
<gene>
    <name evidence="1" type="ORF">WJX84_003888</name>
</gene>
<sequence length="218" mass="23999">MVTGLSCSSMAGSSLSQQRASLCSRVLQPSASRQRTCRLAHKTGYPTVAFFDFLKGKKAAVAAPVRPTVTPDRTFNIPIALGGLTGLSLVSGNLWPAAGLGILAAFLTYQTFNVKFRFDDSGLEVVLGKEEEETENAFVGGKNRWEFDSFTNWEFWWPSFPVLVYFKENQTQPEGQIHFFPILFNGKQLYDVMVERCGPSQTSLPVPGSPADEELSDS</sequence>
<evidence type="ECO:0000313" key="2">
    <source>
        <dbReference type="Proteomes" id="UP001485043"/>
    </source>
</evidence>
<reference evidence="1 2" key="1">
    <citation type="journal article" date="2024" name="Nat. Commun.">
        <title>Phylogenomics reveals the evolutionary origins of lichenization in chlorophyte algae.</title>
        <authorList>
            <person name="Puginier C."/>
            <person name="Libourel C."/>
            <person name="Otte J."/>
            <person name="Skaloud P."/>
            <person name="Haon M."/>
            <person name="Grisel S."/>
            <person name="Petersen M."/>
            <person name="Berrin J.G."/>
            <person name="Delaux P.M."/>
            <person name="Dal Grande F."/>
            <person name="Keller J."/>
        </authorList>
    </citation>
    <scope>NUCLEOTIDE SEQUENCE [LARGE SCALE GENOMIC DNA]</scope>
    <source>
        <strain evidence="1 2">SAG 2523</strain>
    </source>
</reference>
<dbReference type="PANTHER" id="PTHR35550">
    <property type="match status" value="1"/>
</dbReference>
<dbReference type="PANTHER" id="PTHR35550:SF2">
    <property type="entry name" value="OS05G0401200 PROTEIN"/>
    <property type="match status" value="1"/>
</dbReference>
<evidence type="ECO:0008006" key="3">
    <source>
        <dbReference type="Google" id="ProtNLM"/>
    </source>
</evidence>